<dbReference type="Pfam" id="PF17932">
    <property type="entry name" value="TetR_C_24"/>
    <property type="match status" value="1"/>
</dbReference>
<reference evidence="4 5" key="1">
    <citation type="submission" date="2017-04" db="EMBL/GenBank/DDBJ databases">
        <authorList>
            <person name="Afonso C.L."/>
            <person name="Miller P.J."/>
            <person name="Scott M.A."/>
            <person name="Spackman E."/>
            <person name="Goraichik I."/>
            <person name="Dimitrov K.M."/>
            <person name="Suarez D.L."/>
            <person name="Swayne D.E."/>
        </authorList>
    </citation>
    <scope>NUCLEOTIDE SEQUENCE [LARGE SCALE GENOMIC DNA]</scope>
    <source>
        <strain evidence="4 5">N3/975</strain>
    </source>
</reference>
<dbReference type="PANTHER" id="PTHR43479:SF11">
    <property type="entry name" value="ACREF_ENVCD OPERON REPRESSOR-RELATED"/>
    <property type="match status" value="1"/>
</dbReference>
<dbReference type="InterPro" id="IPR036271">
    <property type="entry name" value="Tet_transcr_reg_TetR-rel_C_sf"/>
</dbReference>
<keyword evidence="1 2" id="KW-0238">DNA-binding</keyword>
<dbReference type="Proteomes" id="UP000192940">
    <property type="component" value="Chromosome I"/>
</dbReference>
<dbReference type="GO" id="GO:0003677">
    <property type="term" value="F:DNA binding"/>
    <property type="evidence" value="ECO:0007669"/>
    <property type="project" value="UniProtKB-UniRule"/>
</dbReference>
<dbReference type="Pfam" id="PF00440">
    <property type="entry name" value="TetR_N"/>
    <property type="match status" value="1"/>
</dbReference>
<name>A0A1X7G537_9BACL</name>
<dbReference type="SUPFAM" id="SSF46689">
    <property type="entry name" value="Homeodomain-like"/>
    <property type="match status" value="1"/>
</dbReference>
<organism evidence="4 5">
    <name type="scientific">Paenibacillus uliginis N3/975</name>
    <dbReference type="NCBI Taxonomy" id="1313296"/>
    <lineage>
        <taxon>Bacteria</taxon>
        <taxon>Bacillati</taxon>
        <taxon>Bacillota</taxon>
        <taxon>Bacilli</taxon>
        <taxon>Bacillales</taxon>
        <taxon>Paenibacillaceae</taxon>
        <taxon>Paenibacillus</taxon>
    </lineage>
</organism>
<dbReference type="InterPro" id="IPR009057">
    <property type="entry name" value="Homeodomain-like_sf"/>
</dbReference>
<evidence type="ECO:0000313" key="5">
    <source>
        <dbReference type="Proteomes" id="UP000192940"/>
    </source>
</evidence>
<protein>
    <submittedName>
        <fullName evidence="4">Transcriptional regulator, TetR family</fullName>
    </submittedName>
</protein>
<evidence type="ECO:0000256" key="2">
    <source>
        <dbReference type="PROSITE-ProRule" id="PRU00335"/>
    </source>
</evidence>
<feature type="DNA-binding region" description="H-T-H motif" evidence="2">
    <location>
        <begin position="37"/>
        <end position="56"/>
    </location>
</feature>
<dbReference type="PRINTS" id="PR00455">
    <property type="entry name" value="HTHTETR"/>
</dbReference>
<dbReference type="RefSeq" id="WP_208917070.1">
    <property type="nucleotide sequence ID" value="NZ_LT840184.1"/>
</dbReference>
<dbReference type="InterPro" id="IPR001647">
    <property type="entry name" value="HTH_TetR"/>
</dbReference>
<dbReference type="InterPro" id="IPR050624">
    <property type="entry name" value="HTH-type_Tx_Regulator"/>
</dbReference>
<accession>A0A1X7G537</accession>
<evidence type="ECO:0000313" key="4">
    <source>
        <dbReference type="EMBL" id="SMF64088.1"/>
    </source>
</evidence>
<gene>
    <name evidence="4" type="ORF">SAMN05661091_0031</name>
</gene>
<dbReference type="EMBL" id="LT840184">
    <property type="protein sequence ID" value="SMF64088.1"/>
    <property type="molecule type" value="Genomic_DNA"/>
</dbReference>
<dbReference type="Gene3D" id="1.10.357.10">
    <property type="entry name" value="Tetracycline Repressor, domain 2"/>
    <property type="match status" value="1"/>
</dbReference>
<dbReference type="AlphaFoldDB" id="A0A1X7G537"/>
<evidence type="ECO:0000259" key="3">
    <source>
        <dbReference type="PROSITE" id="PS50977"/>
    </source>
</evidence>
<dbReference type="STRING" id="1313296.SAMN05661091_0031"/>
<keyword evidence="5" id="KW-1185">Reference proteome</keyword>
<dbReference type="PROSITE" id="PS50977">
    <property type="entry name" value="HTH_TETR_2"/>
    <property type="match status" value="1"/>
</dbReference>
<feature type="domain" description="HTH tetR-type" evidence="3">
    <location>
        <begin position="14"/>
        <end position="74"/>
    </location>
</feature>
<dbReference type="Gene3D" id="1.10.10.60">
    <property type="entry name" value="Homeodomain-like"/>
    <property type="match status" value="1"/>
</dbReference>
<dbReference type="PANTHER" id="PTHR43479">
    <property type="entry name" value="ACREF/ENVCD OPERON REPRESSOR-RELATED"/>
    <property type="match status" value="1"/>
</dbReference>
<dbReference type="SUPFAM" id="SSF48498">
    <property type="entry name" value="Tetracyclin repressor-like, C-terminal domain"/>
    <property type="match status" value="1"/>
</dbReference>
<sequence length="204" mass="23013">MSPRVDEQNQQIRDIRKQQLLAAGAKVFGERGYAGTKVSDIVGEAQLSHGLIYHYFSSKEDIYIELAKTAFITSYETIHQAVHSNGSPYERLKAMTEGIFAHTRESGHFFLIALQTNTSKTVPEEASAISKEYSAKSLELLKHLFQQGQEQGEFIKVDPSEQALMYSSMLNGVVFTQLTYPLLEDFPQVDQILRIFIDTSSLKE</sequence>
<proteinExistence type="predicted"/>
<evidence type="ECO:0000256" key="1">
    <source>
        <dbReference type="ARBA" id="ARBA00023125"/>
    </source>
</evidence>
<dbReference type="InterPro" id="IPR041490">
    <property type="entry name" value="KstR2_TetR_C"/>
</dbReference>